<reference evidence="2 3" key="1">
    <citation type="submission" date="2024-01" db="EMBL/GenBank/DDBJ databases">
        <title>The complete chloroplast genome sequence of Lithospermum erythrorhizon: insights into the phylogenetic relationship among Boraginaceae species and the maternal lineages of purple gromwells.</title>
        <authorList>
            <person name="Okada T."/>
            <person name="Watanabe K."/>
        </authorList>
    </citation>
    <scope>NUCLEOTIDE SEQUENCE [LARGE SCALE GENOMIC DNA]</scope>
</reference>
<accession>A0AAV3QZ09</accession>
<feature type="compositionally biased region" description="Basic and acidic residues" evidence="1">
    <location>
        <begin position="152"/>
        <end position="168"/>
    </location>
</feature>
<name>A0AAV3QZ09_LITER</name>
<dbReference type="AlphaFoldDB" id="A0AAV3QZ09"/>
<keyword evidence="3" id="KW-1185">Reference proteome</keyword>
<feature type="region of interest" description="Disordered" evidence="1">
    <location>
        <begin position="132"/>
        <end position="168"/>
    </location>
</feature>
<sequence length="168" mass="18235">MKDDQDRHLEGNDVAPKVIPEAIEIGKVFVEISETVVAESVIFYVGNTVKTTVAAPSTGDTVADTVETDVTTSVGSNYVISAGNFGEVFVPSVYETSDNIVELSHINAGAIVVVCVENTLNDVETEMHIPKYTSQEKKKKSKKRMRKGGAKKNIDAAEIKGNSERMRD</sequence>
<protein>
    <submittedName>
        <fullName evidence="2">Uncharacterized protein</fullName>
    </submittedName>
</protein>
<gene>
    <name evidence="2" type="ORF">LIER_23889</name>
</gene>
<evidence type="ECO:0000313" key="2">
    <source>
        <dbReference type="EMBL" id="GAA0169387.1"/>
    </source>
</evidence>
<feature type="compositionally biased region" description="Basic residues" evidence="1">
    <location>
        <begin position="137"/>
        <end position="150"/>
    </location>
</feature>
<dbReference type="Proteomes" id="UP001454036">
    <property type="component" value="Unassembled WGS sequence"/>
</dbReference>
<evidence type="ECO:0000313" key="3">
    <source>
        <dbReference type="Proteomes" id="UP001454036"/>
    </source>
</evidence>
<organism evidence="2 3">
    <name type="scientific">Lithospermum erythrorhizon</name>
    <name type="common">Purple gromwell</name>
    <name type="synonym">Lithospermum officinale var. erythrorhizon</name>
    <dbReference type="NCBI Taxonomy" id="34254"/>
    <lineage>
        <taxon>Eukaryota</taxon>
        <taxon>Viridiplantae</taxon>
        <taxon>Streptophyta</taxon>
        <taxon>Embryophyta</taxon>
        <taxon>Tracheophyta</taxon>
        <taxon>Spermatophyta</taxon>
        <taxon>Magnoliopsida</taxon>
        <taxon>eudicotyledons</taxon>
        <taxon>Gunneridae</taxon>
        <taxon>Pentapetalae</taxon>
        <taxon>asterids</taxon>
        <taxon>lamiids</taxon>
        <taxon>Boraginales</taxon>
        <taxon>Boraginaceae</taxon>
        <taxon>Boraginoideae</taxon>
        <taxon>Lithospermeae</taxon>
        <taxon>Lithospermum</taxon>
    </lineage>
</organism>
<comment type="caution">
    <text evidence="2">The sequence shown here is derived from an EMBL/GenBank/DDBJ whole genome shotgun (WGS) entry which is preliminary data.</text>
</comment>
<dbReference type="EMBL" id="BAABME010006829">
    <property type="protein sequence ID" value="GAA0169387.1"/>
    <property type="molecule type" value="Genomic_DNA"/>
</dbReference>
<evidence type="ECO:0000256" key="1">
    <source>
        <dbReference type="SAM" id="MobiDB-lite"/>
    </source>
</evidence>
<proteinExistence type="predicted"/>